<comment type="similarity">
    <text evidence="8">Belongs to the nanos family.</text>
</comment>
<organism evidence="11 12">
    <name type="scientific">Lutzomyia longipalpis</name>
    <name type="common">Sand fly</name>
    <dbReference type="NCBI Taxonomy" id="7200"/>
    <lineage>
        <taxon>Eukaryota</taxon>
        <taxon>Metazoa</taxon>
        <taxon>Ecdysozoa</taxon>
        <taxon>Arthropoda</taxon>
        <taxon>Hexapoda</taxon>
        <taxon>Insecta</taxon>
        <taxon>Pterygota</taxon>
        <taxon>Neoptera</taxon>
        <taxon>Endopterygota</taxon>
        <taxon>Diptera</taxon>
        <taxon>Nematocera</taxon>
        <taxon>Psychodoidea</taxon>
        <taxon>Psychodidae</taxon>
        <taxon>Lutzomyia</taxon>
        <taxon>Lutzomyia</taxon>
    </lineage>
</organism>
<protein>
    <recommendedName>
        <fullName evidence="10">Nanos-type domain-containing protein</fullName>
    </recommendedName>
</protein>
<evidence type="ECO:0000313" key="12">
    <source>
        <dbReference type="Proteomes" id="UP000092461"/>
    </source>
</evidence>
<evidence type="ECO:0000256" key="5">
    <source>
        <dbReference type="ARBA" id="ARBA00022833"/>
    </source>
</evidence>
<dbReference type="Proteomes" id="UP000092461">
    <property type="component" value="Unassembled WGS sequence"/>
</dbReference>
<dbReference type="AlphaFoldDB" id="A0A1B0EWF9"/>
<dbReference type="GO" id="GO:0006417">
    <property type="term" value="P:regulation of translation"/>
    <property type="evidence" value="ECO:0007669"/>
    <property type="project" value="UniProtKB-UniRule"/>
</dbReference>
<keyword evidence="5" id="KW-0862">Zinc</keyword>
<evidence type="ECO:0000313" key="11">
    <source>
        <dbReference type="EnsemblMetazoa" id="LLOJ001643-PA"/>
    </source>
</evidence>
<keyword evidence="6 8" id="KW-0810">Translation regulation</keyword>
<dbReference type="Gene3D" id="4.10.60.30">
    <property type="entry name" value="Nanos, RNA-binding domain"/>
    <property type="match status" value="1"/>
</dbReference>
<dbReference type="VEuPathDB" id="VectorBase:LLONM1_002680"/>
<feature type="domain" description="Nanos-type" evidence="10">
    <location>
        <begin position="212"/>
        <end position="266"/>
    </location>
</feature>
<proteinExistence type="inferred from homology"/>
<dbReference type="InterPro" id="IPR024161">
    <property type="entry name" value="Znf_nanos-typ"/>
</dbReference>
<feature type="region of interest" description="Disordered" evidence="9">
    <location>
        <begin position="279"/>
        <end position="352"/>
    </location>
</feature>
<dbReference type="Pfam" id="PF05741">
    <property type="entry name" value="zf-nanos"/>
    <property type="match status" value="1"/>
</dbReference>
<evidence type="ECO:0000256" key="3">
    <source>
        <dbReference type="ARBA" id="ARBA00022723"/>
    </source>
</evidence>
<keyword evidence="12" id="KW-1185">Reference proteome</keyword>
<dbReference type="GO" id="GO:0005737">
    <property type="term" value="C:cytoplasm"/>
    <property type="evidence" value="ECO:0007669"/>
    <property type="project" value="UniProtKB-SubCell"/>
</dbReference>
<dbReference type="InterPro" id="IPR038129">
    <property type="entry name" value="Nanos_sf"/>
</dbReference>
<evidence type="ECO:0000256" key="1">
    <source>
        <dbReference type="ARBA" id="ARBA00004496"/>
    </source>
</evidence>
<reference evidence="11" key="1">
    <citation type="submission" date="2020-05" db="UniProtKB">
        <authorList>
            <consortium name="EnsemblMetazoa"/>
        </authorList>
    </citation>
    <scope>IDENTIFICATION</scope>
    <source>
        <strain evidence="11">Jacobina</strain>
    </source>
</reference>
<evidence type="ECO:0000256" key="9">
    <source>
        <dbReference type="SAM" id="MobiDB-lite"/>
    </source>
</evidence>
<keyword evidence="4 8" id="KW-0863">Zinc-finger</keyword>
<evidence type="ECO:0000256" key="6">
    <source>
        <dbReference type="ARBA" id="ARBA00022845"/>
    </source>
</evidence>
<evidence type="ECO:0000256" key="2">
    <source>
        <dbReference type="ARBA" id="ARBA00022490"/>
    </source>
</evidence>
<keyword evidence="7 8" id="KW-0694">RNA-binding</keyword>
<feature type="compositionally biased region" description="Basic and acidic residues" evidence="9">
    <location>
        <begin position="323"/>
        <end position="332"/>
    </location>
</feature>
<feature type="compositionally biased region" description="Polar residues" evidence="9">
    <location>
        <begin position="309"/>
        <end position="321"/>
    </location>
</feature>
<keyword evidence="2" id="KW-0963">Cytoplasm</keyword>
<evidence type="ECO:0000256" key="8">
    <source>
        <dbReference type="PROSITE-ProRule" id="PRU00855"/>
    </source>
</evidence>
<comment type="subcellular location">
    <subcellularLocation>
        <location evidence="1">Cytoplasm</location>
    </subcellularLocation>
</comment>
<dbReference type="GO" id="GO:0003723">
    <property type="term" value="F:RNA binding"/>
    <property type="evidence" value="ECO:0007669"/>
    <property type="project" value="UniProtKB-UniRule"/>
</dbReference>
<accession>A0A1B0EWF9</accession>
<dbReference type="InterPro" id="IPR008705">
    <property type="entry name" value="Nanos/Xcar2"/>
</dbReference>
<dbReference type="PANTHER" id="PTHR12887">
    <property type="entry name" value="NANOS PROTEIN"/>
    <property type="match status" value="1"/>
</dbReference>
<evidence type="ECO:0000259" key="10">
    <source>
        <dbReference type="PROSITE" id="PS51522"/>
    </source>
</evidence>
<name>A0A1B0EWF9_LUTLO</name>
<dbReference type="PROSITE" id="PS51522">
    <property type="entry name" value="ZF_NANOS"/>
    <property type="match status" value="1"/>
</dbReference>
<feature type="compositionally biased region" description="Low complexity" evidence="9">
    <location>
        <begin position="341"/>
        <end position="352"/>
    </location>
</feature>
<evidence type="ECO:0000256" key="7">
    <source>
        <dbReference type="ARBA" id="ARBA00022884"/>
    </source>
</evidence>
<dbReference type="GO" id="GO:0008270">
    <property type="term" value="F:zinc ion binding"/>
    <property type="evidence" value="ECO:0007669"/>
    <property type="project" value="UniProtKB-KW"/>
</dbReference>
<dbReference type="EMBL" id="AJWK01005623">
    <property type="status" value="NOT_ANNOTATED_CDS"/>
    <property type="molecule type" value="Genomic_DNA"/>
</dbReference>
<dbReference type="VEuPathDB" id="VectorBase:LLOJ001643"/>
<dbReference type="EnsemblMetazoa" id="LLOJ001643-RA">
    <property type="protein sequence ID" value="LLOJ001643-PA"/>
    <property type="gene ID" value="LLOJ001643"/>
</dbReference>
<keyword evidence="3" id="KW-0479">Metal-binding</keyword>
<sequence length="486" mass="54081">MEFYCEDRFNNIPPDVEFQLNGHDAGEYIEPSSALGPEDSGLEWDELARAIDKEVHGSNVSSKLPTIWDCTKAEIEELLSEIFNKTTKQCDLPDDSPTQKEEICHHSSIQPLLNISFCNPPFAQSPPESGYSSCSTSGQNIFNWSPTNYMDPTNQSTVMGMAYQCWSDDHLYRIDNLSPMKPHTIDASWNARDQPFMEYKRRAKKVKEQKPYCVFCMNNKEPFETYMSHSVKDARGNVTCPRLYAYVCPRCSASGNQAHTIKYCPEKPIITLEMTEMMNQKGHRRRAHPQAMSPPGSPKRQRLAGPENDSVNVGASTSQQRPEGVEGSRSSEEESLDQNLSDSTSSSGISSIVSFAPDPKEVVEEECAVDADVLATFRQQKVTKCILENAVNRIVESYQFLVHPEDLQPSPHENDGLEDAAILMAIREHGLSASGVAETSKTIPAPHANPTTVAEKEHLDFMEAAVAVAIQKKGLTPLSLPLSPHR</sequence>
<evidence type="ECO:0000256" key="4">
    <source>
        <dbReference type="ARBA" id="ARBA00022771"/>
    </source>
</evidence>